<dbReference type="PANTHER" id="PTHR34894">
    <property type="entry name" value="SAM-DEPENDENT METHYLTRANSFERASE RSMI, CONSERVED SITE"/>
    <property type="match status" value="1"/>
</dbReference>
<name>A0A1J4JW54_9EUKA</name>
<evidence type="ECO:0000256" key="2">
    <source>
        <dbReference type="SAM" id="MobiDB-lite"/>
    </source>
</evidence>
<dbReference type="GeneID" id="94842574"/>
<dbReference type="VEuPathDB" id="TrichDB:TRFO_31320"/>
<feature type="region of interest" description="Disordered" evidence="2">
    <location>
        <begin position="29"/>
        <end position="78"/>
    </location>
</feature>
<keyword evidence="1" id="KW-0175">Coiled coil</keyword>
<reference evidence="3" key="1">
    <citation type="submission" date="2016-10" db="EMBL/GenBank/DDBJ databases">
        <authorList>
            <person name="Benchimol M."/>
            <person name="Almeida L.G."/>
            <person name="Vasconcelos A.T."/>
            <person name="Perreira-Neves A."/>
            <person name="Rosa I.A."/>
            <person name="Tasca T."/>
            <person name="Bogo M.R."/>
            <person name="de Souza W."/>
        </authorList>
    </citation>
    <scope>NUCLEOTIDE SEQUENCE [LARGE SCALE GENOMIC DNA]</scope>
    <source>
        <strain evidence="3">K</strain>
    </source>
</reference>
<sequence length="996" mass="114389">MTQPAQGQAQANFADALVASGLVKNVKIAQKSQNPKNDSNADLTSPAVTKSSSQSSKKRSHSTMEFVSPQRTPNQLKSSQIEDIYIDRQLNAPLPKLKPEGAFNRDLMENASFRSEASSDISFLHDRPKKESVEITNEELNKAIPQNEPITFPRTVFAAQTIGKPQIASRATYENLNTLLRTLTADIDLDPKASEIDRIIGQRDAFDTVMSEIVRQGFFECSAKGDLFNNVRMYMTQAADQVPVLVNRLQKTKEHAQKKISALVSENDELNKKNESILENNKKLENQHQKMQKKLTFVENKIPQLEEETRKLRITTIQAEKKLEETMKKLEKSKEKRKKLQSENTDHSSIVEAMSNEIQSLCKFKVDAQKSIDTLAEENAKLQKINEELTNEIKILKEKLEDSQNQAIQLAKKPDLIDKLSQTELFAKRINRNKPKAIIATTDDYKVDPKNQQASHNEKQNNIHDTSSHENVQTVNNSENHQIKTIEKIKQLKNDYDACKEIVGDTISLESFDKLKEILLTRNGHFVPTNEKLMEAQDGSFSLDNENTKAQTDSIRLYAHTLMVRIMSKACQFPSKAEKSIQATEPKVAKIDQSTEIQQHELKQSEYKDNFTRLLDPTYSDRPPRTFEWMMKSIRSIFDEKTVKDNNDINEGKRPTAMPLFTLQWSMRQYGLDYLAHQCCWDLVNSARAHQYKAPEIEVFRKFLDEDYSTSQLTFFLRVRTVCLRRGITLTVKSKESDEQYNEVFLTTQTAIEIAEKVFAKAGQTVIDMITRVIKDDIVRKPSNKVDQSVTYVSMISLLNRSIEAFLNYEMIELKKLMSCFQIKPRMDNQHFKQLVKELIPTATDQNTSELYRLMLSSQVEKTLVTKKKFVAQFMARSLLSKENTSEVFEIDKMQTPTPEFENVKEKWKSLILVLDQELDKAENREKDPVLIHEMQCLRLEIDNVNGALTCYDAFGALRNILSCILAYQTLNWTLNAPQFSEMNEITDSIRNILRI</sequence>
<dbReference type="PANTHER" id="PTHR34894:SF5">
    <property type="entry name" value="EF-HAND DOMAIN-CONTAINING PROTEIN"/>
    <property type="match status" value="1"/>
</dbReference>
<dbReference type="RefSeq" id="XP_068354892.1">
    <property type="nucleotide sequence ID" value="XM_068507870.1"/>
</dbReference>
<dbReference type="AlphaFoldDB" id="A0A1J4JW54"/>
<feature type="compositionally biased region" description="Low complexity" evidence="2">
    <location>
        <begin position="44"/>
        <end position="55"/>
    </location>
</feature>
<dbReference type="EMBL" id="MLAK01000896">
    <property type="protein sequence ID" value="OHT01756.1"/>
    <property type="molecule type" value="Genomic_DNA"/>
</dbReference>
<evidence type="ECO:0000313" key="3">
    <source>
        <dbReference type="EMBL" id="OHT01756.1"/>
    </source>
</evidence>
<dbReference type="OrthoDB" id="543667at2759"/>
<feature type="coiled-coil region" evidence="1">
    <location>
        <begin position="246"/>
        <end position="413"/>
    </location>
</feature>
<feature type="compositionally biased region" description="Polar residues" evidence="2">
    <location>
        <begin position="69"/>
        <end position="78"/>
    </location>
</feature>
<protein>
    <submittedName>
        <fullName evidence="3">Uncharacterized protein</fullName>
    </submittedName>
</protein>
<accession>A0A1J4JW54</accession>
<feature type="compositionally biased region" description="Polar residues" evidence="2">
    <location>
        <begin position="30"/>
        <end position="43"/>
    </location>
</feature>
<comment type="caution">
    <text evidence="3">The sequence shown here is derived from an EMBL/GenBank/DDBJ whole genome shotgun (WGS) entry which is preliminary data.</text>
</comment>
<dbReference type="Proteomes" id="UP000179807">
    <property type="component" value="Unassembled WGS sequence"/>
</dbReference>
<feature type="region of interest" description="Disordered" evidence="2">
    <location>
        <begin position="448"/>
        <end position="477"/>
    </location>
</feature>
<keyword evidence="4" id="KW-1185">Reference proteome</keyword>
<proteinExistence type="predicted"/>
<evidence type="ECO:0000313" key="4">
    <source>
        <dbReference type="Proteomes" id="UP000179807"/>
    </source>
</evidence>
<evidence type="ECO:0000256" key="1">
    <source>
        <dbReference type="SAM" id="Coils"/>
    </source>
</evidence>
<organism evidence="3 4">
    <name type="scientific">Tritrichomonas foetus</name>
    <dbReference type="NCBI Taxonomy" id="1144522"/>
    <lineage>
        <taxon>Eukaryota</taxon>
        <taxon>Metamonada</taxon>
        <taxon>Parabasalia</taxon>
        <taxon>Tritrichomonadida</taxon>
        <taxon>Tritrichomonadidae</taxon>
        <taxon>Tritrichomonas</taxon>
    </lineage>
</organism>
<gene>
    <name evidence="3" type="ORF">TRFO_31320</name>
</gene>
<feature type="compositionally biased region" description="Basic and acidic residues" evidence="2">
    <location>
        <begin position="456"/>
        <end position="468"/>
    </location>
</feature>